<dbReference type="Gene3D" id="1.10.10.60">
    <property type="entry name" value="Homeodomain-like"/>
    <property type="match status" value="2"/>
</dbReference>
<dbReference type="InterPro" id="IPR009057">
    <property type="entry name" value="Homeodomain-like_sf"/>
</dbReference>
<comment type="caution">
    <text evidence="5">The sequence shown here is derived from an EMBL/GenBank/DDBJ whole genome shotgun (WGS) entry which is preliminary data.</text>
</comment>
<proteinExistence type="predicted"/>
<keyword evidence="3" id="KW-0539">Nucleus</keyword>
<evidence type="ECO:0000256" key="2">
    <source>
        <dbReference type="ARBA" id="ARBA00023125"/>
    </source>
</evidence>
<dbReference type="PANTHER" id="PTHR19303">
    <property type="entry name" value="TRANSPOSON"/>
    <property type="match status" value="1"/>
</dbReference>
<evidence type="ECO:0000313" key="6">
    <source>
        <dbReference type="Proteomes" id="UP000887159"/>
    </source>
</evidence>
<dbReference type="SMART" id="SM00674">
    <property type="entry name" value="CENPB"/>
    <property type="match status" value="1"/>
</dbReference>
<dbReference type="PANTHER" id="PTHR19303:SF16">
    <property type="entry name" value="JERKY PROTEIN HOMOLOG-LIKE"/>
    <property type="match status" value="1"/>
</dbReference>
<evidence type="ECO:0000256" key="3">
    <source>
        <dbReference type="ARBA" id="ARBA00023242"/>
    </source>
</evidence>
<comment type="subcellular location">
    <subcellularLocation>
        <location evidence="1">Nucleus</location>
    </subcellularLocation>
</comment>
<reference evidence="5" key="1">
    <citation type="submission" date="2020-08" db="EMBL/GenBank/DDBJ databases">
        <title>Multicomponent nature underlies the extraordinary mechanical properties of spider dragline silk.</title>
        <authorList>
            <person name="Kono N."/>
            <person name="Nakamura H."/>
            <person name="Mori M."/>
            <person name="Yoshida Y."/>
            <person name="Ohtoshi R."/>
            <person name="Malay A.D."/>
            <person name="Moran D.A.P."/>
            <person name="Tomita M."/>
            <person name="Numata K."/>
            <person name="Arakawa K."/>
        </authorList>
    </citation>
    <scope>NUCLEOTIDE SEQUENCE</scope>
</reference>
<dbReference type="Pfam" id="PF03221">
    <property type="entry name" value="HTH_Tnp_Tc5"/>
    <property type="match status" value="1"/>
</dbReference>
<dbReference type="Proteomes" id="UP000887159">
    <property type="component" value="Unassembled WGS sequence"/>
</dbReference>
<feature type="domain" description="HTH CENPB-type" evidence="4">
    <location>
        <begin position="69"/>
        <end position="141"/>
    </location>
</feature>
<dbReference type="AlphaFoldDB" id="A0A8X6RXI5"/>
<keyword evidence="6" id="KW-1185">Reference proteome</keyword>
<accession>A0A8X6RXI5</accession>
<sequence length="169" mass="19026">MASNSKWKRNVLNIETKVEILNRLEKGEIGASPAQFYNVGKSTASEVKKKREITLNFVSKLDSEDGSKNRKTTREANNVLLDRALYLWFTQRRSKGDLISGPLLCEKALELNDKLGGLADFKASTGWLKNLKSRYGIRELQIEVKSLTGGKNSACKFTETFLKHVEEEG</sequence>
<organism evidence="5 6">
    <name type="scientific">Trichonephila clavipes</name>
    <name type="common">Golden silk orbweaver</name>
    <name type="synonym">Nephila clavipes</name>
    <dbReference type="NCBI Taxonomy" id="2585209"/>
    <lineage>
        <taxon>Eukaryota</taxon>
        <taxon>Metazoa</taxon>
        <taxon>Ecdysozoa</taxon>
        <taxon>Arthropoda</taxon>
        <taxon>Chelicerata</taxon>
        <taxon>Arachnida</taxon>
        <taxon>Araneae</taxon>
        <taxon>Araneomorphae</taxon>
        <taxon>Entelegynae</taxon>
        <taxon>Araneoidea</taxon>
        <taxon>Nephilidae</taxon>
        <taxon>Trichonephila</taxon>
    </lineage>
</organism>
<keyword evidence="2" id="KW-0238">DNA-binding</keyword>
<dbReference type="InterPro" id="IPR007889">
    <property type="entry name" value="HTH_Psq"/>
</dbReference>
<dbReference type="EMBL" id="BMAU01021221">
    <property type="protein sequence ID" value="GFY00610.1"/>
    <property type="molecule type" value="Genomic_DNA"/>
</dbReference>
<dbReference type="InterPro" id="IPR050863">
    <property type="entry name" value="CenT-Element_Derived"/>
</dbReference>
<name>A0A8X6RXI5_TRICX</name>
<dbReference type="SUPFAM" id="SSF46689">
    <property type="entry name" value="Homeodomain-like"/>
    <property type="match status" value="1"/>
</dbReference>
<evidence type="ECO:0000256" key="1">
    <source>
        <dbReference type="ARBA" id="ARBA00004123"/>
    </source>
</evidence>
<dbReference type="GO" id="GO:0003677">
    <property type="term" value="F:DNA binding"/>
    <property type="evidence" value="ECO:0007669"/>
    <property type="project" value="UniProtKB-KW"/>
</dbReference>
<evidence type="ECO:0000313" key="5">
    <source>
        <dbReference type="EMBL" id="GFY00610.1"/>
    </source>
</evidence>
<dbReference type="GO" id="GO:0005634">
    <property type="term" value="C:nucleus"/>
    <property type="evidence" value="ECO:0007669"/>
    <property type="project" value="UniProtKB-SubCell"/>
</dbReference>
<dbReference type="PROSITE" id="PS51253">
    <property type="entry name" value="HTH_CENPB"/>
    <property type="match status" value="1"/>
</dbReference>
<dbReference type="InterPro" id="IPR006600">
    <property type="entry name" value="HTH_CenpB_DNA-bd_dom"/>
</dbReference>
<protein>
    <submittedName>
        <fullName evidence="5">Jerky protein homolog-like</fullName>
    </submittedName>
</protein>
<gene>
    <name evidence="5" type="primary">JRKL</name>
    <name evidence="5" type="ORF">TNCV_2140051</name>
</gene>
<evidence type="ECO:0000259" key="4">
    <source>
        <dbReference type="PROSITE" id="PS51253"/>
    </source>
</evidence>
<dbReference type="Pfam" id="PF04218">
    <property type="entry name" value="CENP-B_N"/>
    <property type="match status" value="1"/>
</dbReference>